<evidence type="ECO:0000256" key="1">
    <source>
        <dbReference type="SAM" id="MobiDB-lite"/>
    </source>
</evidence>
<reference evidence="3 4" key="1">
    <citation type="submission" date="2017-06" db="EMBL/GenBank/DDBJ databases">
        <title>Neisseria chenwenguii sp. nov., isolated from the intestinal contents of Tibetan Plateau Pika in Yushu, Qinghai Province, China.</title>
        <authorList>
            <person name="Zhang G."/>
        </authorList>
    </citation>
    <scope>NUCLEOTIDE SEQUENCE [LARGE SCALE GENOMIC DNA]</scope>
    <source>
        <strain evidence="3 4">10023</strain>
    </source>
</reference>
<dbReference type="PANTHER" id="PTHR30451">
    <property type="entry name" value="OUTER MEMBRANE USHER PROTEIN"/>
    <property type="match status" value="1"/>
</dbReference>
<dbReference type="GO" id="GO:0009279">
    <property type="term" value="C:cell outer membrane"/>
    <property type="evidence" value="ECO:0007669"/>
    <property type="project" value="TreeGrafter"/>
</dbReference>
<keyword evidence="4" id="KW-1185">Reference proteome</keyword>
<dbReference type="Pfam" id="PF13953">
    <property type="entry name" value="PapC_C"/>
    <property type="match status" value="1"/>
</dbReference>
<dbReference type="KEGG" id="nei:BG910_01870"/>
<feature type="domain" description="PapC-like C-terminal" evidence="2">
    <location>
        <begin position="730"/>
        <end position="792"/>
    </location>
</feature>
<evidence type="ECO:0000313" key="3">
    <source>
        <dbReference type="EMBL" id="ASK26656.1"/>
    </source>
</evidence>
<dbReference type="InterPro" id="IPR042186">
    <property type="entry name" value="FimD_plug_dom"/>
</dbReference>
<dbReference type="GO" id="GO:0015473">
    <property type="term" value="F:fimbrial usher porin activity"/>
    <property type="evidence" value="ECO:0007669"/>
    <property type="project" value="InterPro"/>
</dbReference>
<sequence>MPAWAEDAPAAVAAAADWLPVYPQISVNGRSADLPVKLLEQDKRLLVRAADLHALGIRIPAEVMAQAARVEAKEAPLADASPVPNLRMPSEKTEPDTPQAKEEWLDLASIGNLQTAYDSAEQTLLLTAPLSWLNLPLQQLGNAPEAAYRITRPGFAGVFNYDTNFTRNNNGGFTQGLVGEARLTTPWGYLNHTRFWNRSSGNGQNSNNSAALETYWRTTFPEKGLQLTLGDISVSALGGSGNTLMGGVKLAKTYSVQPWRNTAPLRAYLGETTLPGTVDLYIDGVKQQSRQIDAGQYSLPLPTGIGTDGTAQVVATDILGRTVVVDLPLYGNGNGLLAKGLNEWSIEAGALRRNYGVKSFDYASEAAASGNIRYGLSNFVTVSAHAEGARGYAKAGAGANILLGRAGQLNLTHQQSRFQGQTGRFQTAYYNKNLGDWSVGFGASRSDDRFTSLSAVLSPESYQPEGNRNRTASASLGWNNQTLGYFSLSYLFSEGGGESAEKIGTLSWSRSFGRRVSLSAGGSTNFGERKQNSIYGGLHISLDRGYAFGISGSRNSGEGNSKQISLSKSSNGLNSPYWNIGWQQQTRSDGQSSSNLTANIQYNTQYADTWASLHNAADNTQWSAGARGGLVLMSGGLFPARTVSDSFAVVDTGMPDVTVTAANNTVGKTNRKGLLLVPNLFAHQKNQIGIDTLDLPENIVADRTQSEIIPADHAGMNVKFKLKKVQSGTLTLKDQNGAFIESGSIITAENGENTIVGFDGESYLENLAAGENRFTVSLSDGQTCRFSLSYPETESSEIKQFGDVVCTP</sequence>
<dbReference type="GO" id="GO:0009297">
    <property type="term" value="P:pilus assembly"/>
    <property type="evidence" value="ECO:0007669"/>
    <property type="project" value="InterPro"/>
</dbReference>
<evidence type="ECO:0000259" key="2">
    <source>
        <dbReference type="Pfam" id="PF13953"/>
    </source>
</evidence>
<dbReference type="Gene3D" id="2.60.40.2610">
    <property type="entry name" value="Outer membrane usher protein FimD, plug domain"/>
    <property type="match status" value="1"/>
</dbReference>
<dbReference type="AlphaFoldDB" id="A0A220RZW7"/>
<dbReference type="InterPro" id="IPR025949">
    <property type="entry name" value="PapC-like_C"/>
</dbReference>
<organism evidence="3 4">
    <name type="scientific">Neisseria chenwenguii</name>
    <dbReference type="NCBI Taxonomy" id="1853278"/>
    <lineage>
        <taxon>Bacteria</taxon>
        <taxon>Pseudomonadati</taxon>
        <taxon>Pseudomonadota</taxon>
        <taxon>Betaproteobacteria</taxon>
        <taxon>Neisseriales</taxon>
        <taxon>Neisseriaceae</taxon>
        <taxon>Neisseria</taxon>
    </lineage>
</organism>
<proteinExistence type="predicted"/>
<dbReference type="InterPro" id="IPR043142">
    <property type="entry name" value="PapC-like_C_sf"/>
</dbReference>
<dbReference type="EMBL" id="CP022278">
    <property type="protein sequence ID" value="ASK26656.1"/>
    <property type="molecule type" value="Genomic_DNA"/>
</dbReference>
<dbReference type="Pfam" id="PF00577">
    <property type="entry name" value="Usher"/>
    <property type="match status" value="1"/>
</dbReference>
<protein>
    <submittedName>
        <fullName evidence="3">Protein CsuD</fullName>
    </submittedName>
</protein>
<dbReference type="Proteomes" id="UP000198238">
    <property type="component" value="Chromosome"/>
</dbReference>
<gene>
    <name evidence="3" type="ORF">BG910_01870</name>
</gene>
<evidence type="ECO:0000313" key="4">
    <source>
        <dbReference type="Proteomes" id="UP000198238"/>
    </source>
</evidence>
<dbReference type="PANTHER" id="PTHR30451:SF5">
    <property type="entry name" value="SLR0019 PROTEIN"/>
    <property type="match status" value="1"/>
</dbReference>
<name>A0A220RZW7_9NEIS</name>
<accession>A0A220RZW7</accession>
<dbReference type="InterPro" id="IPR000015">
    <property type="entry name" value="Fimb_usher"/>
</dbReference>
<dbReference type="Gene3D" id="2.60.40.2070">
    <property type="match status" value="1"/>
</dbReference>
<feature type="region of interest" description="Disordered" evidence="1">
    <location>
        <begin position="78"/>
        <end position="97"/>
    </location>
</feature>